<evidence type="ECO:0000313" key="2">
    <source>
        <dbReference type="EMBL" id="PYH80448.1"/>
    </source>
</evidence>
<proteinExistence type="predicted"/>
<dbReference type="Proteomes" id="UP000248340">
    <property type="component" value="Unassembled WGS sequence"/>
</dbReference>
<evidence type="ECO:0000256" key="1">
    <source>
        <dbReference type="SAM" id="MobiDB-lite"/>
    </source>
</evidence>
<keyword evidence="3" id="KW-1185">Reference proteome</keyword>
<dbReference type="GeneID" id="37138184"/>
<accession>A0A319CXS4</accession>
<gene>
    <name evidence="2" type="ORF">BO82DRAFT_355421</name>
</gene>
<feature type="compositionally biased region" description="Basic and acidic residues" evidence="1">
    <location>
        <begin position="54"/>
        <end position="72"/>
    </location>
</feature>
<protein>
    <submittedName>
        <fullName evidence="2">Uncharacterized protein</fullName>
    </submittedName>
</protein>
<evidence type="ECO:0000313" key="3">
    <source>
        <dbReference type="Proteomes" id="UP000248340"/>
    </source>
</evidence>
<dbReference type="AlphaFoldDB" id="A0A319CXS4"/>
<organism evidence="2 3">
    <name type="scientific">Aspergillus uvarum CBS 121591</name>
    <dbReference type="NCBI Taxonomy" id="1448315"/>
    <lineage>
        <taxon>Eukaryota</taxon>
        <taxon>Fungi</taxon>
        <taxon>Dikarya</taxon>
        <taxon>Ascomycota</taxon>
        <taxon>Pezizomycotina</taxon>
        <taxon>Eurotiomycetes</taxon>
        <taxon>Eurotiomycetidae</taxon>
        <taxon>Eurotiales</taxon>
        <taxon>Aspergillaceae</taxon>
        <taxon>Aspergillus</taxon>
        <taxon>Aspergillus subgen. Circumdati</taxon>
    </lineage>
</organism>
<reference evidence="2 3" key="1">
    <citation type="submission" date="2016-12" db="EMBL/GenBank/DDBJ databases">
        <title>The genomes of Aspergillus section Nigri reveals drivers in fungal speciation.</title>
        <authorList>
            <consortium name="DOE Joint Genome Institute"/>
            <person name="Vesth T.C."/>
            <person name="Nybo J."/>
            <person name="Theobald S."/>
            <person name="Brandl J."/>
            <person name="Frisvad J.C."/>
            <person name="Nielsen K.F."/>
            <person name="Lyhne E.K."/>
            <person name="Kogle M.E."/>
            <person name="Kuo A."/>
            <person name="Riley R."/>
            <person name="Clum A."/>
            <person name="Nolan M."/>
            <person name="Lipzen A."/>
            <person name="Salamov A."/>
            <person name="Henrissat B."/>
            <person name="Wiebenga A."/>
            <person name="De Vries R.P."/>
            <person name="Grigoriev I.V."/>
            <person name="Mortensen U.H."/>
            <person name="Andersen M.R."/>
            <person name="Baker S.E."/>
        </authorList>
    </citation>
    <scope>NUCLEOTIDE SEQUENCE [LARGE SCALE GENOMIC DNA]</scope>
    <source>
        <strain evidence="2 3">CBS 121591</strain>
    </source>
</reference>
<sequence>MKGSSYLSSSARRCCVVLSLLESQASGTVETFHPKNLRLILPFWKSGFWQSTREPAHTRTNEANAEEGREESSAFQGWEAKQRASYSF</sequence>
<name>A0A319CXS4_9EURO</name>
<dbReference type="EMBL" id="KZ821709">
    <property type="protein sequence ID" value="PYH80448.1"/>
    <property type="molecule type" value="Genomic_DNA"/>
</dbReference>
<dbReference type="RefSeq" id="XP_025490648.1">
    <property type="nucleotide sequence ID" value="XM_025635443.1"/>
</dbReference>
<dbReference type="VEuPathDB" id="FungiDB:BO82DRAFT_355421"/>
<feature type="region of interest" description="Disordered" evidence="1">
    <location>
        <begin position="54"/>
        <end position="88"/>
    </location>
</feature>